<proteinExistence type="predicted"/>
<comment type="caution">
    <text evidence="2">The sequence shown here is derived from an EMBL/GenBank/DDBJ whole genome shotgun (WGS) entry which is preliminary data.</text>
</comment>
<organism evidence="2 3">
    <name type="scientific">Sporosarcina psychrophila</name>
    <name type="common">Bacillus psychrophilus</name>
    <dbReference type="NCBI Taxonomy" id="1476"/>
    <lineage>
        <taxon>Bacteria</taxon>
        <taxon>Bacillati</taxon>
        <taxon>Bacillota</taxon>
        <taxon>Bacilli</taxon>
        <taxon>Bacillales</taxon>
        <taxon>Caryophanaceae</taxon>
        <taxon>Sporosarcina</taxon>
    </lineage>
</organism>
<sequence>MHKADSRPNNPDKSMWISLFGALVIIAVVIITNLTMG</sequence>
<dbReference type="EMBL" id="JBEPME010000003">
    <property type="protein sequence ID" value="MET3657485.1"/>
    <property type="molecule type" value="Genomic_DNA"/>
</dbReference>
<keyword evidence="1" id="KW-0472">Membrane</keyword>
<keyword evidence="1" id="KW-0812">Transmembrane</keyword>
<keyword evidence="1" id="KW-1133">Transmembrane helix</keyword>
<protein>
    <recommendedName>
        <fullName evidence="4">Dihydroorotate dehydrogenase</fullName>
    </recommendedName>
</protein>
<name>A0ABV2K8U3_SPOPS</name>
<keyword evidence="3" id="KW-1185">Reference proteome</keyword>
<feature type="transmembrane region" description="Helical" evidence="1">
    <location>
        <begin position="15"/>
        <end position="36"/>
    </location>
</feature>
<dbReference type="Proteomes" id="UP001549104">
    <property type="component" value="Unassembled WGS sequence"/>
</dbReference>
<evidence type="ECO:0008006" key="4">
    <source>
        <dbReference type="Google" id="ProtNLM"/>
    </source>
</evidence>
<accession>A0ABV2K8U3</accession>
<evidence type="ECO:0000256" key="1">
    <source>
        <dbReference type="SAM" id="Phobius"/>
    </source>
</evidence>
<reference evidence="2 3" key="1">
    <citation type="submission" date="2024-06" db="EMBL/GenBank/DDBJ databases">
        <title>Sorghum-associated microbial communities from plants grown in Nebraska, USA.</title>
        <authorList>
            <person name="Schachtman D."/>
        </authorList>
    </citation>
    <scope>NUCLEOTIDE SEQUENCE [LARGE SCALE GENOMIC DNA]</scope>
    <source>
        <strain evidence="2 3">1288</strain>
    </source>
</reference>
<gene>
    <name evidence="2" type="ORF">ABIC55_002572</name>
</gene>
<evidence type="ECO:0000313" key="3">
    <source>
        <dbReference type="Proteomes" id="UP001549104"/>
    </source>
</evidence>
<evidence type="ECO:0000313" key="2">
    <source>
        <dbReference type="EMBL" id="MET3657485.1"/>
    </source>
</evidence>